<evidence type="ECO:0000313" key="3">
    <source>
        <dbReference type="Proteomes" id="UP001307889"/>
    </source>
</evidence>
<dbReference type="GO" id="GO:0016301">
    <property type="term" value="F:kinase activity"/>
    <property type="evidence" value="ECO:0007669"/>
    <property type="project" value="UniProtKB-KW"/>
</dbReference>
<evidence type="ECO:0000313" key="2">
    <source>
        <dbReference type="EMBL" id="BES99919.1"/>
    </source>
</evidence>
<feature type="region of interest" description="Disordered" evidence="1">
    <location>
        <begin position="46"/>
        <end position="86"/>
    </location>
</feature>
<feature type="compositionally biased region" description="Low complexity" evidence="1">
    <location>
        <begin position="61"/>
        <end position="75"/>
    </location>
</feature>
<keyword evidence="2" id="KW-0808">Transferase</keyword>
<reference evidence="2 3" key="1">
    <citation type="submission" date="2023-09" db="EMBL/GenBank/DDBJ databases">
        <title>Nesidiocoris tenuis whole genome shotgun sequence.</title>
        <authorList>
            <person name="Shibata T."/>
            <person name="Shimoda M."/>
            <person name="Kobayashi T."/>
            <person name="Uehara T."/>
        </authorList>
    </citation>
    <scope>NUCLEOTIDE SEQUENCE [LARGE SCALE GENOMIC DNA]</scope>
    <source>
        <strain evidence="2 3">Japan</strain>
    </source>
</reference>
<keyword evidence="3" id="KW-1185">Reference proteome</keyword>
<evidence type="ECO:0000256" key="1">
    <source>
        <dbReference type="SAM" id="MobiDB-lite"/>
    </source>
</evidence>
<gene>
    <name evidence="2" type="ORF">NTJ_12736</name>
</gene>
<protein>
    <submittedName>
        <fullName evidence="2">AMP-activated protein kinase, gamma</fullName>
    </submittedName>
</protein>
<sequence length="144" mass="15711">MEILSVGFRAKANMEDEEPQPFVTPFDDAGAAAVARVPSIFEIFRPRSKSDAASKKPIVGSAKNSTKSQSSTSGDSGEHSRGPVAKVIHLFRNRSQSAASAEEKRKARAAALHQQQVAAHTAYLKGKEFSLEKSRAHSPRFLFW</sequence>
<proteinExistence type="predicted"/>
<keyword evidence="2" id="KW-0418">Kinase</keyword>
<accession>A0ABN7B7T1</accession>
<name>A0ABN7B7T1_9HEMI</name>
<organism evidence="2 3">
    <name type="scientific">Nesidiocoris tenuis</name>
    <dbReference type="NCBI Taxonomy" id="355587"/>
    <lineage>
        <taxon>Eukaryota</taxon>
        <taxon>Metazoa</taxon>
        <taxon>Ecdysozoa</taxon>
        <taxon>Arthropoda</taxon>
        <taxon>Hexapoda</taxon>
        <taxon>Insecta</taxon>
        <taxon>Pterygota</taxon>
        <taxon>Neoptera</taxon>
        <taxon>Paraneoptera</taxon>
        <taxon>Hemiptera</taxon>
        <taxon>Heteroptera</taxon>
        <taxon>Panheteroptera</taxon>
        <taxon>Cimicomorpha</taxon>
        <taxon>Miridae</taxon>
        <taxon>Dicyphina</taxon>
        <taxon>Nesidiocoris</taxon>
    </lineage>
</organism>
<dbReference type="Proteomes" id="UP001307889">
    <property type="component" value="Chromosome 11"/>
</dbReference>
<dbReference type="EMBL" id="AP028919">
    <property type="protein sequence ID" value="BES99919.1"/>
    <property type="molecule type" value="Genomic_DNA"/>
</dbReference>